<accession>A0A1F7X832</accession>
<gene>
    <name evidence="2" type="ORF">A2159_01335</name>
</gene>
<keyword evidence="1" id="KW-0472">Membrane</keyword>
<comment type="caution">
    <text evidence="2">The sequence shown here is derived from an EMBL/GenBank/DDBJ whole genome shotgun (WGS) entry which is preliminary data.</text>
</comment>
<proteinExistence type="predicted"/>
<organism evidence="2 3">
    <name type="scientific">Candidatus Woesebacteria bacterium RBG_13_34_9</name>
    <dbReference type="NCBI Taxonomy" id="1802477"/>
    <lineage>
        <taxon>Bacteria</taxon>
        <taxon>Candidatus Woeseibacteriota</taxon>
    </lineage>
</organism>
<dbReference type="EMBL" id="MGFP01000005">
    <property type="protein sequence ID" value="OGM10548.1"/>
    <property type="molecule type" value="Genomic_DNA"/>
</dbReference>
<evidence type="ECO:0000256" key="1">
    <source>
        <dbReference type="SAM" id="Phobius"/>
    </source>
</evidence>
<sequence>MKKTFTIFLIFLGCFFIFNNTKAVIFTSIGEISSTLSVGNTLSQNYYFTNVLGNNGHLTNYDYTAGGGDNGRKWKLNVETTINSIRVYIKNSTSSPIYIQPIIGWLSYGYICPNSATSSYGIGYWEVPANYDGYFFMECQDVSLAVASNTVPHMPIPADTNFDFSVISNSTYYLKYYGNSVDLGEAWNFYHATSGASNYIDPAIYEIYLNLNGNSTGQNECSDYTNLYDCLYEGSNQSPTGRCIWDNLTGTCGPAYQELLLGDTMDLLPYAPIDCYFTKINNATPTLDFISSGEFTNPKVLDDGSSNPYVFTELDIIFTNKDGNSSTTELSMSTTSADSAFAWSTYISLVLDTYQVKYEVKGFNIKTGVPYTFSHYCPGTGIGIEFPTGNIDWWGTRSYLSCQNFYNDCIASSTSFTDTVICRLQGLFISLYCPDPVILSKASAIIDNLKTRFPYSYIMVAKNAFMISTSTLATSTATTTYISGENLSGPFAKLGTIPEIAAIRTVLMYMFLFSLLFFIIKFTKTGFLK</sequence>
<name>A0A1F7X832_9BACT</name>
<feature type="transmembrane region" description="Helical" evidence="1">
    <location>
        <begin position="501"/>
        <end position="520"/>
    </location>
</feature>
<evidence type="ECO:0000313" key="3">
    <source>
        <dbReference type="Proteomes" id="UP000179219"/>
    </source>
</evidence>
<dbReference type="AlphaFoldDB" id="A0A1F7X832"/>
<evidence type="ECO:0000313" key="2">
    <source>
        <dbReference type="EMBL" id="OGM10548.1"/>
    </source>
</evidence>
<reference evidence="2 3" key="1">
    <citation type="journal article" date="2016" name="Nat. Commun.">
        <title>Thousands of microbial genomes shed light on interconnected biogeochemical processes in an aquifer system.</title>
        <authorList>
            <person name="Anantharaman K."/>
            <person name="Brown C.T."/>
            <person name="Hug L.A."/>
            <person name="Sharon I."/>
            <person name="Castelle C.J."/>
            <person name="Probst A.J."/>
            <person name="Thomas B.C."/>
            <person name="Singh A."/>
            <person name="Wilkins M.J."/>
            <person name="Karaoz U."/>
            <person name="Brodie E.L."/>
            <person name="Williams K.H."/>
            <person name="Hubbard S.S."/>
            <person name="Banfield J.F."/>
        </authorList>
    </citation>
    <scope>NUCLEOTIDE SEQUENCE [LARGE SCALE GENOMIC DNA]</scope>
</reference>
<dbReference type="Proteomes" id="UP000179219">
    <property type="component" value="Unassembled WGS sequence"/>
</dbReference>
<keyword evidence="1" id="KW-0812">Transmembrane</keyword>
<keyword evidence="1" id="KW-1133">Transmembrane helix</keyword>
<protein>
    <submittedName>
        <fullName evidence="2">Uncharacterized protein</fullName>
    </submittedName>
</protein>